<dbReference type="Gene3D" id="1.10.10.60">
    <property type="entry name" value="Homeodomain-like"/>
    <property type="match status" value="1"/>
</dbReference>
<keyword evidence="4" id="KW-0804">Transcription</keyword>
<dbReference type="PANTHER" id="PTHR32071">
    <property type="entry name" value="TRANSCRIPTIONAL REGULATORY PROTEIN"/>
    <property type="match status" value="1"/>
</dbReference>
<evidence type="ECO:0000256" key="4">
    <source>
        <dbReference type="ARBA" id="ARBA00023163"/>
    </source>
</evidence>
<name>A0A9D1WHP7_9FIRM</name>
<dbReference type="GO" id="GO:0005524">
    <property type="term" value="F:ATP binding"/>
    <property type="evidence" value="ECO:0007669"/>
    <property type="project" value="UniProtKB-KW"/>
</dbReference>
<keyword evidence="2" id="KW-0067">ATP-binding</keyword>
<dbReference type="SUPFAM" id="SSF46689">
    <property type="entry name" value="Homeodomain-like"/>
    <property type="match status" value="1"/>
</dbReference>
<dbReference type="InterPro" id="IPR002078">
    <property type="entry name" value="Sigma_54_int"/>
</dbReference>
<proteinExistence type="predicted"/>
<reference evidence="6" key="1">
    <citation type="journal article" date="2021" name="PeerJ">
        <title>Extensive microbial diversity within the chicken gut microbiome revealed by metagenomics and culture.</title>
        <authorList>
            <person name="Gilroy R."/>
            <person name="Ravi A."/>
            <person name="Getino M."/>
            <person name="Pursley I."/>
            <person name="Horton D.L."/>
            <person name="Alikhan N.F."/>
            <person name="Baker D."/>
            <person name="Gharbi K."/>
            <person name="Hall N."/>
            <person name="Watson M."/>
            <person name="Adriaenssens E.M."/>
            <person name="Foster-Nyarko E."/>
            <person name="Jarju S."/>
            <person name="Secka A."/>
            <person name="Antonio M."/>
            <person name="Oren A."/>
            <person name="Chaudhuri R.R."/>
            <person name="La Ragione R."/>
            <person name="Hildebrand F."/>
            <person name="Pallen M.J."/>
        </authorList>
    </citation>
    <scope>NUCLEOTIDE SEQUENCE</scope>
    <source>
        <strain evidence="6">ChiSjej1B19-8411</strain>
    </source>
</reference>
<evidence type="ECO:0000256" key="3">
    <source>
        <dbReference type="ARBA" id="ARBA00023015"/>
    </source>
</evidence>
<organism evidence="6 7">
    <name type="scientific">Candidatus Blautia gallistercoris</name>
    <dbReference type="NCBI Taxonomy" id="2838490"/>
    <lineage>
        <taxon>Bacteria</taxon>
        <taxon>Bacillati</taxon>
        <taxon>Bacillota</taxon>
        <taxon>Clostridia</taxon>
        <taxon>Lachnospirales</taxon>
        <taxon>Lachnospiraceae</taxon>
        <taxon>Blautia</taxon>
    </lineage>
</organism>
<accession>A0A9D1WHP7</accession>
<dbReference type="Pfam" id="PF02954">
    <property type="entry name" value="HTH_8"/>
    <property type="match status" value="1"/>
</dbReference>
<dbReference type="InterPro" id="IPR027417">
    <property type="entry name" value="P-loop_NTPase"/>
</dbReference>
<dbReference type="Pfam" id="PF06506">
    <property type="entry name" value="PrpR_N"/>
    <property type="match status" value="1"/>
</dbReference>
<dbReference type="InterPro" id="IPR058031">
    <property type="entry name" value="AAA_lid_NorR"/>
</dbReference>
<dbReference type="GO" id="GO:0006355">
    <property type="term" value="P:regulation of DNA-templated transcription"/>
    <property type="evidence" value="ECO:0007669"/>
    <property type="project" value="InterPro"/>
</dbReference>
<dbReference type="Gene3D" id="3.40.50.300">
    <property type="entry name" value="P-loop containing nucleotide triphosphate hydrolases"/>
    <property type="match status" value="1"/>
</dbReference>
<dbReference type="InterPro" id="IPR010524">
    <property type="entry name" value="Sig_transdc_resp-reg_PrpR_N"/>
</dbReference>
<keyword evidence="1" id="KW-0547">Nucleotide-binding</keyword>
<evidence type="ECO:0000313" key="6">
    <source>
        <dbReference type="EMBL" id="HIX59436.1"/>
    </source>
</evidence>
<dbReference type="Pfam" id="PF25601">
    <property type="entry name" value="AAA_lid_14"/>
    <property type="match status" value="1"/>
</dbReference>
<dbReference type="Proteomes" id="UP000886817">
    <property type="component" value="Unassembled WGS sequence"/>
</dbReference>
<protein>
    <submittedName>
        <fullName evidence="6">PrpR N-terminal domain-containing protein</fullName>
    </submittedName>
</protein>
<dbReference type="SUPFAM" id="SSF52540">
    <property type="entry name" value="P-loop containing nucleoside triphosphate hydrolases"/>
    <property type="match status" value="1"/>
</dbReference>
<evidence type="ECO:0000256" key="1">
    <source>
        <dbReference type="ARBA" id="ARBA00022741"/>
    </source>
</evidence>
<dbReference type="Gene3D" id="3.40.50.10660">
    <property type="entry name" value="PrpR receptor domain-like"/>
    <property type="match status" value="1"/>
</dbReference>
<evidence type="ECO:0000259" key="5">
    <source>
        <dbReference type="PROSITE" id="PS50045"/>
    </source>
</evidence>
<dbReference type="GO" id="GO:0043565">
    <property type="term" value="F:sequence-specific DNA binding"/>
    <property type="evidence" value="ECO:0007669"/>
    <property type="project" value="InterPro"/>
</dbReference>
<comment type="caution">
    <text evidence="6">The sequence shown here is derived from an EMBL/GenBank/DDBJ whole genome shotgun (WGS) entry which is preliminary data.</text>
</comment>
<reference evidence="6" key="2">
    <citation type="submission" date="2021-04" db="EMBL/GenBank/DDBJ databases">
        <authorList>
            <person name="Gilroy R."/>
        </authorList>
    </citation>
    <scope>NUCLEOTIDE SEQUENCE</scope>
    <source>
        <strain evidence="6">ChiSjej1B19-8411</strain>
    </source>
</reference>
<dbReference type="InterPro" id="IPR002197">
    <property type="entry name" value="HTH_Fis"/>
</dbReference>
<dbReference type="GO" id="GO:0000156">
    <property type="term" value="F:phosphorelay response regulator activity"/>
    <property type="evidence" value="ECO:0007669"/>
    <property type="project" value="InterPro"/>
</dbReference>
<keyword evidence="3" id="KW-0805">Transcription regulation</keyword>
<dbReference type="PROSITE" id="PS50045">
    <property type="entry name" value="SIGMA54_INTERACT_4"/>
    <property type="match status" value="1"/>
</dbReference>
<dbReference type="InterPro" id="IPR009057">
    <property type="entry name" value="Homeodomain-like_sf"/>
</dbReference>
<evidence type="ECO:0000256" key="2">
    <source>
        <dbReference type="ARBA" id="ARBA00022840"/>
    </source>
</evidence>
<evidence type="ECO:0000313" key="7">
    <source>
        <dbReference type="Proteomes" id="UP000886817"/>
    </source>
</evidence>
<sequence length="606" mass="69611">MKKLKILFIAPYPGLVEPINQVVQQTKDIDATVKIGDMKDGALIAKSMMAHHFDVIISRGGTAELIRKAVDLPVIDIPVSVYDIIRSIKMAENYSEDFAIAGYPSITNCARILCDLLQLDTEIVTFHEMEDIPGQIAALRQKGYELVICDTIGTTTASQLGMNSILISSWTESVELAIENARTLISSSIYYFRQKEIFRSILADLEDNLLIYDPEGNLCFSSIARPETQNRLYHMVEPYLPSFLKEPGQIIEKRTGSMAFSIQNRHIFMEDQQYTVISINQKDFPYPDQDQSISIYNKQEENFDDFSFSYNSANYIGSIRDTIDAYSRSLFPTLILGEIGTGKDKAAALIYKNSSLQNHPFYTINCELLGDRRWSLLFTSPNSPFHSVNATIYFKNINYLNMSQVEKLISYLEQSELSKSNHLLFSYIEKKESPSSQSILCSYLLNQMQCLMLHLPPLRERQKDIPSILTLYLNQMNLEMGKQIIGFEPDALELMKNFAWPQNLNQLQRVLKELMVVTRDSYITKNTTLHLLKDESLSFPETWENTAALMFDLNRTLDDINYDIIRIVLQEENMNRERTAKRLGISRSTLWRILKSHEETERPKKT</sequence>
<dbReference type="Pfam" id="PF00158">
    <property type="entry name" value="Sigma54_activat"/>
    <property type="match status" value="1"/>
</dbReference>
<dbReference type="SUPFAM" id="SSF159800">
    <property type="entry name" value="PrpR receptor domain-like"/>
    <property type="match status" value="1"/>
</dbReference>
<feature type="domain" description="Sigma-54 factor interaction" evidence="5">
    <location>
        <begin position="309"/>
        <end position="516"/>
    </location>
</feature>
<dbReference type="AlphaFoldDB" id="A0A9D1WHP7"/>
<dbReference type="Gene3D" id="1.10.8.60">
    <property type="match status" value="1"/>
</dbReference>
<gene>
    <name evidence="6" type="ORF">IAA45_06965</name>
</gene>
<dbReference type="EMBL" id="DXEX01000152">
    <property type="protein sequence ID" value="HIX59436.1"/>
    <property type="molecule type" value="Genomic_DNA"/>
</dbReference>
<dbReference type="Gene3D" id="3.40.50.2300">
    <property type="match status" value="1"/>
</dbReference>